<keyword evidence="1" id="KW-0723">Serine/threonine-protein kinase</keyword>
<evidence type="ECO:0000256" key="3">
    <source>
        <dbReference type="ARBA" id="ARBA00022741"/>
    </source>
</evidence>
<accession>A0AAD5KKR7</accession>
<feature type="compositionally biased region" description="Basic and acidic residues" evidence="7">
    <location>
        <begin position="9"/>
        <end position="22"/>
    </location>
</feature>
<evidence type="ECO:0000256" key="1">
    <source>
        <dbReference type="ARBA" id="ARBA00022527"/>
    </source>
</evidence>
<reference evidence="9" key="1">
    <citation type="journal article" date="2022" name="IScience">
        <title>Evolution of zygomycete secretomes and the origins of terrestrial fungal ecologies.</title>
        <authorList>
            <person name="Chang Y."/>
            <person name="Wang Y."/>
            <person name="Mondo S."/>
            <person name="Ahrendt S."/>
            <person name="Andreopoulos W."/>
            <person name="Barry K."/>
            <person name="Beard J."/>
            <person name="Benny G.L."/>
            <person name="Blankenship S."/>
            <person name="Bonito G."/>
            <person name="Cuomo C."/>
            <person name="Desiro A."/>
            <person name="Gervers K.A."/>
            <person name="Hundley H."/>
            <person name="Kuo A."/>
            <person name="LaButti K."/>
            <person name="Lang B.F."/>
            <person name="Lipzen A."/>
            <person name="O'Donnell K."/>
            <person name="Pangilinan J."/>
            <person name="Reynolds N."/>
            <person name="Sandor L."/>
            <person name="Smith M.E."/>
            <person name="Tsang A."/>
            <person name="Grigoriev I.V."/>
            <person name="Stajich J.E."/>
            <person name="Spatafora J.W."/>
        </authorList>
    </citation>
    <scope>NUCLEOTIDE SEQUENCE</scope>
    <source>
        <strain evidence="9">RSA 2281</strain>
    </source>
</reference>
<evidence type="ECO:0000256" key="6">
    <source>
        <dbReference type="PROSITE-ProRule" id="PRU10141"/>
    </source>
</evidence>
<gene>
    <name evidence="9" type="ORF">BDA99DRAFT_497533</name>
</gene>
<evidence type="ECO:0000259" key="8">
    <source>
        <dbReference type="PROSITE" id="PS50011"/>
    </source>
</evidence>
<feature type="compositionally biased region" description="Polar residues" evidence="7">
    <location>
        <begin position="707"/>
        <end position="720"/>
    </location>
</feature>
<name>A0AAD5KKR7_9FUNG</name>
<dbReference type="PANTHER" id="PTHR24351">
    <property type="entry name" value="RIBOSOMAL PROTEIN S6 KINASE"/>
    <property type="match status" value="1"/>
</dbReference>
<reference evidence="9" key="2">
    <citation type="submission" date="2023-02" db="EMBL/GenBank/DDBJ databases">
        <authorList>
            <consortium name="DOE Joint Genome Institute"/>
            <person name="Mondo S.J."/>
            <person name="Chang Y."/>
            <person name="Wang Y."/>
            <person name="Ahrendt S."/>
            <person name="Andreopoulos W."/>
            <person name="Barry K."/>
            <person name="Beard J."/>
            <person name="Benny G.L."/>
            <person name="Blankenship S."/>
            <person name="Bonito G."/>
            <person name="Cuomo C."/>
            <person name="Desiro A."/>
            <person name="Gervers K.A."/>
            <person name="Hundley H."/>
            <person name="Kuo A."/>
            <person name="LaButti K."/>
            <person name="Lang B.F."/>
            <person name="Lipzen A."/>
            <person name="O'Donnell K."/>
            <person name="Pangilinan J."/>
            <person name="Reynolds N."/>
            <person name="Sandor L."/>
            <person name="Smith M.W."/>
            <person name="Tsang A."/>
            <person name="Grigoriev I.V."/>
            <person name="Stajich J.E."/>
            <person name="Spatafora J.W."/>
        </authorList>
    </citation>
    <scope>NUCLEOTIDE SEQUENCE</scope>
    <source>
        <strain evidence="9">RSA 2281</strain>
    </source>
</reference>
<feature type="compositionally biased region" description="Acidic residues" evidence="7">
    <location>
        <begin position="101"/>
        <end position="114"/>
    </location>
</feature>
<protein>
    <submittedName>
        <fullName evidence="9">Kinase-like domain-containing protein</fullName>
    </submittedName>
</protein>
<keyword evidence="10" id="KW-1185">Reference proteome</keyword>
<feature type="compositionally biased region" description="Polar residues" evidence="7">
    <location>
        <begin position="36"/>
        <end position="49"/>
    </location>
</feature>
<sequence length="761" mass="86615">MSNTDYYQDDIHYQSDMDDFKDSTTSIKRMTRATYQKLCSSKSDQQPKTANKRKKPPVSHKERPQEPRTQQQKKTPHAVTAASKSTTQKKSTKRRRVDVYSTEEEDEDNDDEESDNSKNISDNEYSRGFARKTTRPDTTKRYTRPKKPKNYIESSISDIEEIQQPKKKKSHRQQQQQQQTTLASRKKETKMNKTAKTLSPPAYDETHTIFKFPLKILPNQLVFQDDTLLGEGRTARVVTAKYGQVLVACKARRTNQPRTQFEQRLARELEFAAILSACRSMNRYVGVLTCKRSELIYKTKKRFMHAKDETEHFAVQRYFKHGDLLEYVEKRQGGRLHPIEVLQIAIHLFSALTDAHNLDVGLVDVKRENVLIDNAGSAVLTDFGSCVKMDEEKIDLDTTEDGVHWTAEVAAPEMIGQHEFYLASDVFMATVIVGELTVSPMTSQTFQQEVLQRQRRSGLVNFQSSMIPPAYRTFCPLLKRGFHNDPTERLTAAKGLEFLEEMYQASFDMKLKEIEPLSSISAIAEDSYVYTETEEDAETPTTLMAMYDSTPMTPIMADEPVTAPCNNVNDIQKEIVQEKEDDFFGIFEGGKSISSLSSSKLTEELASSNDDDTDWNCNELTIPNPLISEKDTLTTVTSAHNDGCQSPKESTNDNVHNNSNSESDRSDRSAYNDDDDDDNWDSKTENYVTPTSSSYGEDPGDDEVQFVNASRHTSYRANSPFESRFIANRPSFTKRYSSSNNLRKMHSVFSKKLLSGNRGNG</sequence>
<feature type="domain" description="Protein kinase" evidence="8">
    <location>
        <begin position="223"/>
        <end position="503"/>
    </location>
</feature>
<evidence type="ECO:0000256" key="4">
    <source>
        <dbReference type="ARBA" id="ARBA00022777"/>
    </source>
</evidence>
<dbReference type="InterPro" id="IPR011009">
    <property type="entry name" value="Kinase-like_dom_sf"/>
</dbReference>
<dbReference type="Pfam" id="PF00069">
    <property type="entry name" value="Pkinase"/>
    <property type="match status" value="1"/>
</dbReference>
<feature type="compositionally biased region" description="Polar residues" evidence="7">
    <location>
        <begin position="685"/>
        <end position="695"/>
    </location>
</feature>
<feature type="region of interest" description="Disordered" evidence="7">
    <location>
        <begin position="636"/>
        <end position="720"/>
    </location>
</feature>
<dbReference type="InterPro" id="IPR017441">
    <property type="entry name" value="Protein_kinase_ATP_BS"/>
</dbReference>
<feature type="region of interest" description="Disordered" evidence="7">
    <location>
        <begin position="36"/>
        <end position="200"/>
    </location>
</feature>
<dbReference type="GO" id="GO:0005524">
    <property type="term" value="F:ATP binding"/>
    <property type="evidence" value="ECO:0007669"/>
    <property type="project" value="UniProtKB-UniRule"/>
</dbReference>
<feature type="binding site" evidence="6">
    <location>
        <position position="250"/>
    </location>
    <ligand>
        <name>ATP</name>
        <dbReference type="ChEBI" id="CHEBI:30616"/>
    </ligand>
</feature>
<dbReference type="EMBL" id="JAIXMP010000004">
    <property type="protein sequence ID" value="KAI9274456.1"/>
    <property type="molecule type" value="Genomic_DNA"/>
</dbReference>
<dbReference type="PROSITE" id="PS00107">
    <property type="entry name" value="PROTEIN_KINASE_ATP"/>
    <property type="match status" value="1"/>
</dbReference>
<dbReference type="Proteomes" id="UP001209540">
    <property type="component" value="Unassembled WGS sequence"/>
</dbReference>
<evidence type="ECO:0000256" key="2">
    <source>
        <dbReference type="ARBA" id="ARBA00022679"/>
    </source>
</evidence>
<feature type="region of interest" description="Disordered" evidence="7">
    <location>
        <begin position="1"/>
        <end position="22"/>
    </location>
</feature>
<dbReference type="GO" id="GO:0004674">
    <property type="term" value="F:protein serine/threonine kinase activity"/>
    <property type="evidence" value="ECO:0007669"/>
    <property type="project" value="UniProtKB-KW"/>
</dbReference>
<keyword evidence="2" id="KW-0808">Transferase</keyword>
<evidence type="ECO:0000313" key="9">
    <source>
        <dbReference type="EMBL" id="KAI9274456.1"/>
    </source>
</evidence>
<dbReference type="InterPro" id="IPR000719">
    <property type="entry name" value="Prot_kinase_dom"/>
</dbReference>
<evidence type="ECO:0000313" key="10">
    <source>
        <dbReference type="Proteomes" id="UP001209540"/>
    </source>
</evidence>
<dbReference type="SMART" id="SM00220">
    <property type="entry name" value="S_TKc"/>
    <property type="match status" value="1"/>
</dbReference>
<comment type="caution">
    <text evidence="9">The sequence shown here is derived from an EMBL/GenBank/DDBJ whole genome shotgun (WGS) entry which is preliminary data.</text>
</comment>
<dbReference type="SUPFAM" id="SSF56112">
    <property type="entry name" value="Protein kinase-like (PK-like)"/>
    <property type="match status" value="1"/>
</dbReference>
<organism evidence="9 10">
    <name type="scientific">Phascolomyces articulosus</name>
    <dbReference type="NCBI Taxonomy" id="60185"/>
    <lineage>
        <taxon>Eukaryota</taxon>
        <taxon>Fungi</taxon>
        <taxon>Fungi incertae sedis</taxon>
        <taxon>Mucoromycota</taxon>
        <taxon>Mucoromycotina</taxon>
        <taxon>Mucoromycetes</taxon>
        <taxon>Mucorales</taxon>
        <taxon>Lichtheimiaceae</taxon>
        <taxon>Phascolomyces</taxon>
    </lineage>
</organism>
<feature type="compositionally biased region" description="Basic and acidic residues" evidence="7">
    <location>
        <begin position="662"/>
        <end position="671"/>
    </location>
</feature>
<dbReference type="Gene3D" id="1.10.510.10">
    <property type="entry name" value="Transferase(Phosphotransferase) domain 1"/>
    <property type="match status" value="1"/>
</dbReference>
<dbReference type="AlphaFoldDB" id="A0AAD5KKR7"/>
<proteinExistence type="predicted"/>
<keyword evidence="5 6" id="KW-0067">ATP-binding</keyword>
<evidence type="ECO:0000256" key="7">
    <source>
        <dbReference type="SAM" id="MobiDB-lite"/>
    </source>
</evidence>
<feature type="compositionally biased region" description="Polar residues" evidence="7">
    <location>
        <begin position="636"/>
        <end position="656"/>
    </location>
</feature>
<keyword evidence="3 6" id="KW-0547">Nucleotide-binding</keyword>
<dbReference type="PROSITE" id="PS50011">
    <property type="entry name" value="PROTEIN_KINASE_DOM"/>
    <property type="match status" value="1"/>
</dbReference>
<keyword evidence="4 9" id="KW-0418">Kinase</keyword>
<feature type="compositionally biased region" description="Low complexity" evidence="7">
    <location>
        <begin position="78"/>
        <end position="89"/>
    </location>
</feature>
<evidence type="ECO:0000256" key="5">
    <source>
        <dbReference type="ARBA" id="ARBA00022840"/>
    </source>
</evidence>